<name>A0A369JFY5_HYPMA</name>
<dbReference type="Gene3D" id="2.60.120.260">
    <property type="entry name" value="Galactose-binding domain-like"/>
    <property type="match status" value="2"/>
</dbReference>
<gene>
    <name evidence="3" type="ORF">Hypma_000419</name>
</gene>
<dbReference type="InParanoid" id="A0A369JFY5"/>
<dbReference type="OrthoDB" id="2756615at2759"/>
<sequence>MASIVLDDKTNRLKIGGGTWSGVTIERFFENGAIWPAFAIDDNGDTGTYGTLSISFLGTSISFFGNTPSAKASQNIFVSIDGGIPYSTSYGDPSPPTALQWYQSPLLSDSTHTIDITHLAGTSVDYMVITAGQNTPLSGETLIVDDSDSAIAYEGKWVTNVGRYTSRDNPRQGLPYGNGTHQASTSGSSATFRFAGTAISIYSVFDWSKLGSLIVLYTLDGSTTSKTYAVSSSMDEFTSGLTQRENTLMFSSNSLSPGPHTLKMEVKESSNQIFALDYILYSPSFNTLATKPDLPPVVAPTRGTPSPSTPTPGSPTQSTVSPGVSSGSLTGSNTRPTSTLTGSDTGLNASANTSHSRPVGAIVGGVIGGIALLGFFLAFFLCRKRISKQFSSALAPPVDMSSRRPDPLSIEPFTAMSTNATAGSTAPLPGGFGTFSPVRKPGRPGLTMHSYRSHSRMGSSPPTFSVFTPPMSQHKSSHSLSSSGLGPLPALTPVRREYYQEQDGGNVTNSSTLPPGGLLRSRMQRLQNLVLELNRTIVEEGEGARVAELRGRIAELTREDVADIGGGGGGGAREMEERWQSVATILIPPPYEPRRA</sequence>
<accession>A0A369JFY5</accession>
<keyword evidence="4" id="KW-1185">Reference proteome</keyword>
<evidence type="ECO:0008006" key="5">
    <source>
        <dbReference type="Google" id="ProtNLM"/>
    </source>
</evidence>
<organism evidence="3 4">
    <name type="scientific">Hypsizygus marmoreus</name>
    <name type="common">White beech mushroom</name>
    <name type="synonym">Agaricus marmoreus</name>
    <dbReference type="NCBI Taxonomy" id="39966"/>
    <lineage>
        <taxon>Eukaryota</taxon>
        <taxon>Fungi</taxon>
        <taxon>Dikarya</taxon>
        <taxon>Basidiomycota</taxon>
        <taxon>Agaricomycotina</taxon>
        <taxon>Agaricomycetes</taxon>
        <taxon>Agaricomycetidae</taxon>
        <taxon>Agaricales</taxon>
        <taxon>Tricholomatineae</taxon>
        <taxon>Lyophyllaceae</taxon>
        <taxon>Hypsizygus</taxon>
    </lineage>
</organism>
<keyword evidence="2" id="KW-0812">Transmembrane</keyword>
<feature type="compositionally biased region" description="Low complexity" evidence="1">
    <location>
        <begin position="314"/>
        <end position="323"/>
    </location>
</feature>
<feature type="transmembrane region" description="Helical" evidence="2">
    <location>
        <begin position="359"/>
        <end position="382"/>
    </location>
</feature>
<feature type="compositionally biased region" description="Polar residues" evidence="1">
    <location>
        <begin position="324"/>
        <end position="355"/>
    </location>
</feature>
<dbReference type="EMBL" id="LUEZ02000106">
    <property type="protein sequence ID" value="RDB18334.1"/>
    <property type="molecule type" value="Genomic_DNA"/>
</dbReference>
<keyword evidence="2" id="KW-1133">Transmembrane helix</keyword>
<feature type="region of interest" description="Disordered" evidence="1">
    <location>
        <begin position="422"/>
        <end position="460"/>
    </location>
</feature>
<dbReference type="AlphaFoldDB" id="A0A369JFY5"/>
<proteinExistence type="predicted"/>
<evidence type="ECO:0000313" key="4">
    <source>
        <dbReference type="Proteomes" id="UP000076154"/>
    </source>
</evidence>
<reference evidence="3" key="1">
    <citation type="submission" date="2018-04" db="EMBL/GenBank/DDBJ databases">
        <title>Whole genome sequencing of Hypsizygus marmoreus.</title>
        <authorList>
            <person name="Choi I.-G."/>
            <person name="Min B."/>
            <person name="Kim J.-G."/>
            <person name="Kim S."/>
            <person name="Oh Y.-L."/>
            <person name="Kong W.-S."/>
            <person name="Park H."/>
            <person name="Jeong J."/>
            <person name="Song E.-S."/>
        </authorList>
    </citation>
    <scope>NUCLEOTIDE SEQUENCE [LARGE SCALE GENOMIC DNA]</scope>
    <source>
        <strain evidence="3">51987-8</strain>
    </source>
</reference>
<protein>
    <recommendedName>
        <fullName evidence="5">Transmembrane protein</fullName>
    </recommendedName>
</protein>
<evidence type="ECO:0000313" key="3">
    <source>
        <dbReference type="EMBL" id="RDB18334.1"/>
    </source>
</evidence>
<comment type="caution">
    <text evidence="3">The sequence shown here is derived from an EMBL/GenBank/DDBJ whole genome shotgun (WGS) entry which is preliminary data.</text>
</comment>
<dbReference type="Proteomes" id="UP000076154">
    <property type="component" value="Unassembled WGS sequence"/>
</dbReference>
<evidence type="ECO:0000256" key="1">
    <source>
        <dbReference type="SAM" id="MobiDB-lite"/>
    </source>
</evidence>
<keyword evidence="2" id="KW-0472">Membrane</keyword>
<feature type="region of interest" description="Disordered" evidence="1">
    <location>
        <begin position="292"/>
        <end position="355"/>
    </location>
</feature>
<dbReference type="STRING" id="39966.A0A369JFY5"/>
<evidence type="ECO:0000256" key="2">
    <source>
        <dbReference type="SAM" id="Phobius"/>
    </source>
</evidence>